<dbReference type="STRING" id="244447.ENSCSEP00000010940"/>
<reference evidence="4 5" key="1">
    <citation type="journal article" date="2014" name="Nat. Genet.">
        <title>Whole-genome sequence of a flatfish provides insights into ZW sex chromosome evolution and adaptation to a benthic lifestyle.</title>
        <authorList>
            <person name="Chen S."/>
            <person name="Zhang G."/>
            <person name="Shao C."/>
            <person name="Huang Q."/>
            <person name="Liu G."/>
            <person name="Zhang P."/>
            <person name="Song W."/>
            <person name="An N."/>
            <person name="Chalopin D."/>
            <person name="Volff J.N."/>
            <person name="Hong Y."/>
            <person name="Li Q."/>
            <person name="Sha Z."/>
            <person name="Zhou H."/>
            <person name="Xie M."/>
            <person name="Yu Q."/>
            <person name="Liu Y."/>
            <person name="Xiang H."/>
            <person name="Wang N."/>
            <person name="Wu K."/>
            <person name="Yang C."/>
            <person name="Zhou Q."/>
            <person name="Liao X."/>
            <person name="Yang L."/>
            <person name="Hu Q."/>
            <person name="Zhang J."/>
            <person name="Meng L."/>
            <person name="Jin L."/>
            <person name="Tian Y."/>
            <person name="Lian J."/>
            <person name="Yang J."/>
            <person name="Miao G."/>
            <person name="Liu S."/>
            <person name="Liang Z."/>
            <person name="Yan F."/>
            <person name="Li Y."/>
            <person name="Sun B."/>
            <person name="Zhang H."/>
            <person name="Zhang J."/>
            <person name="Zhu Y."/>
            <person name="Du M."/>
            <person name="Zhao Y."/>
            <person name="Schartl M."/>
            <person name="Tang Q."/>
            <person name="Wang J."/>
        </authorList>
    </citation>
    <scope>NUCLEOTIDE SEQUENCE</scope>
</reference>
<dbReference type="Gene3D" id="2.40.10.10">
    <property type="entry name" value="Trypsin-like serine proteases"/>
    <property type="match status" value="1"/>
</dbReference>
<dbReference type="GO" id="GO:0004252">
    <property type="term" value="F:serine-type endopeptidase activity"/>
    <property type="evidence" value="ECO:0007669"/>
    <property type="project" value="InterPro"/>
</dbReference>
<reference evidence="4" key="3">
    <citation type="submission" date="2025-09" db="UniProtKB">
        <authorList>
            <consortium name="Ensembl"/>
        </authorList>
    </citation>
    <scope>IDENTIFICATION</scope>
</reference>
<dbReference type="GeneTree" id="ENSGT00940000177226"/>
<keyword evidence="5" id="KW-1185">Reference proteome</keyword>
<dbReference type="Proteomes" id="UP000265120">
    <property type="component" value="Chromosome Z"/>
</dbReference>
<protein>
    <recommendedName>
        <fullName evidence="3">Peptidase S1 domain-containing protein</fullName>
    </recommendedName>
</protein>
<dbReference type="GO" id="GO:0006508">
    <property type="term" value="P:proteolysis"/>
    <property type="evidence" value="ECO:0007669"/>
    <property type="project" value="InterPro"/>
</dbReference>
<evidence type="ECO:0000259" key="3">
    <source>
        <dbReference type="Pfam" id="PF00089"/>
    </source>
</evidence>
<proteinExistence type="predicted"/>
<organism evidence="4 5">
    <name type="scientific">Cynoglossus semilaevis</name>
    <name type="common">Tongue sole</name>
    <dbReference type="NCBI Taxonomy" id="244447"/>
    <lineage>
        <taxon>Eukaryota</taxon>
        <taxon>Metazoa</taxon>
        <taxon>Chordata</taxon>
        <taxon>Craniata</taxon>
        <taxon>Vertebrata</taxon>
        <taxon>Euteleostomi</taxon>
        <taxon>Actinopterygii</taxon>
        <taxon>Neopterygii</taxon>
        <taxon>Teleostei</taxon>
        <taxon>Neoteleostei</taxon>
        <taxon>Acanthomorphata</taxon>
        <taxon>Carangaria</taxon>
        <taxon>Pleuronectiformes</taxon>
        <taxon>Pleuronectoidei</taxon>
        <taxon>Cynoglossidae</taxon>
        <taxon>Cynoglossinae</taxon>
        <taxon>Cynoglossus</taxon>
    </lineage>
</organism>
<evidence type="ECO:0000313" key="4">
    <source>
        <dbReference type="Ensembl" id="ENSCSEP00000010940.1"/>
    </source>
</evidence>
<dbReference type="InterPro" id="IPR001254">
    <property type="entry name" value="Trypsin_dom"/>
</dbReference>
<dbReference type="InterPro" id="IPR009003">
    <property type="entry name" value="Peptidase_S1_PA"/>
</dbReference>
<evidence type="ECO:0000256" key="2">
    <source>
        <dbReference type="SAM" id="MobiDB-lite"/>
    </source>
</evidence>
<evidence type="ECO:0000256" key="1">
    <source>
        <dbReference type="ARBA" id="ARBA00023157"/>
    </source>
</evidence>
<dbReference type="Ensembl" id="ENSCSET00000011069.1">
    <property type="protein sequence ID" value="ENSCSEP00000010940.1"/>
    <property type="gene ID" value="ENSCSEG00000007008.1"/>
</dbReference>
<evidence type="ECO:0000313" key="5">
    <source>
        <dbReference type="Proteomes" id="UP000265120"/>
    </source>
</evidence>
<dbReference type="InterPro" id="IPR043504">
    <property type="entry name" value="Peptidase_S1_PA_chymotrypsin"/>
</dbReference>
<dbReference type="PROSITE" id="PS00134">
    <property type="entry name" value="TRYPSIN_HIS"/>
    <property type="match status" value="1"/>
</dbReference>
<keyword evidence="1" id="KW-1015">Disulfide bond</keyword>
<name>A0A3P8VEQ8_CYNSE</name>
<dbReference type="Pfam" id="PF00089">
    <property type="entry name" value="Trypsin"/>
    <property type="match status" value="1"/>
</dbReference>
<dbReference type="PANTHER" id="PTHR24271">
    <property type="entry name" value="KALLIKREIN-RELATED"/>
    <property type="match status" value="1"/>
</dbReference>
<dbReference type="InterPro" id="IPR018114">
    <property type="entry name" value="TRYPSIN_HIS"/>
</dbReference>
<feature type="domain" description="Peptidase S1" evidence="3">
    <location>
        <begin position="14"/>
        <end position="55"/>
    </location>
</feature>
<dbReference type="InParanoid" id="A0A3P8VEQ8"/>
<dbReference type="SUPFAM" id="SSF50494">
    <property type="entry name" value="Trypsin-like serine proteases"/>
    <property type="match status" value="1"/>
</dbReference>
<sequence length="91" mass="9687">MCSFFLPSGEGVDIINGKEVVPHSMPYLALLKDKGTCGGILIDPKWVLTAAHCQDLKRPRPPGPRLRAPTPGLAPGWGPGDVNPGDVNLFD</sequence>
<feature type="region of interest" description="Disordered" evidence="2">
    <location>
        <begin position="58"/>
        <end position="91"/>
    </location>
</feature>
<dbReference type="AlphaFoldDB" id="A0A3P8VEQ8"/>
<dbReference type="PANTHER" id="PTHR24271:SF52">
    <property type="entry name" value="GRANZYME K"/>
    <property type="match status" value="1"/>
</dbReference>
<reference evidence="4" key="2">
    <citation type="submission" date="2025-08" db="UniProtKB">
        <authorList>
            <consortium name="Ensembl"/>
        </authorList>
    </citation>
    <scope>IDENTIFICATION</scope>
</reference>
<accession>A0A3P8VEQ8</accession>